<feature type="region of interest" description="Disordered" evidence="1">
    <location>
        <begin position="42"/>
        <end position="66"/>
    </location>
</feature>
<evidence type="ECO:0000313" key="3">
    <source>
        <dbReference type="Proteomes" id="UP001497444"/>
    </source>
</evidence>
<evidence type="ECO:0000313" key="2">
    <source>
        <dbReference type="EMBL" id="CAK9253009.1"/>
    </source>
</evidence>
<sequence>NAETEGYVNVQSDYEDSNENTSNARISRGYTSDSELDITKTVESNSSQNSLNSSFRFFTDNTNTNTVNNPVYRILDLEAYE</sequence>
<feature type="non-terminal residue" evidence="2">
    <location>
        <position position="1"/>
    </location>
</feature>
<evidence type="ECO:0000256" key="1">
    <source>
        <dbReference type="SAM" id="MobiDB-lite"/>
    </source>
</evidence>
<gene>
    <name evidence="2" type="ORF">CSSPJE1EN1_LOCUS28387</name>
</gene>
<dbReference type="EMBL" id="CAXAQS010000751">
    <property type="protein sequence ID" value="CAK9253009.1"/>
    <property type="molecule type" value="Genomic_DNA"/>
</dbReference>
<feature type="non-terminal residue" evidence="2">
    <location>
        <position position="81"/>
    </location>
</feature>
<reference evidence="2" key="1">
    <citation type="submission" date="2024-02" db="EMBL/GenBank/DDBJ databases">
        <authorList>
            <consortium name="ELIXIR-Norway"/>
            <consortium name="Elixir Norway"/>
        </authorList>
    </citation>
    <scope>NUCLEOTIDE SEQUENCE</scope>
</reference>
<name>A0ABP0VEZ6_9BRYO</name>
<accession>A0ABP0VEZ6</accession>
<comment type="caution">
    <text evidence="2">The sequence shown here is derived from an EMBL/GenBank/DDBJ whole genome shotgun (WGS) entry which is preliminary data.</text>
</comment>
<feature type="compositionally biased region" description="Low complexity" evidence="1">
    <location>
        <begin position="44"/>
        <end position="66"/>
    </location>
</feature>
<feature type="compositionally biased region" description="Polar residues" evidence="1">
    <location>
        <begin position="19"/>
        <end position="29"/>
    </location>
</feature>
<dbReference type="Proteomes" id="UP001497444">
    <property type="component" value="Unassembled WGS sequence"/>
</dbReference>
<proteinExistence type="predicted"/>
<protein>
    <submittedName>
        <fullName evidence="2">Uncharacterized protein</fullName>
    </submittedName>
</protein>
<keyword evidence="3" id="KW-1185">Reference proteome</keyword>
<organism evidence="2 3">
    <name type="scientific">Sphagnum jensenii</name>
    <dbReference type="NCBI Taxonomy" id="128206"/>
    <lineage>
        <taxon>Eukaryota</taxon>
        <taxon>Viridiplantae</taxon>
        <taxon>Streptophyta</taxon>
        <taxon>Embryophyta</taxon>
        <taxon>Bryophyta</taxon>
        <taxon>Sphagnophytina</taxon>
        <taxon>Sphagnopsida</taxon>
        <taxon>Sphagnales</taxon>
        <taxon>Sphagnaceae</taxon>
        <taxon>Sphagnum</taxon>
    </lineage>
</organism>
<feature type="region of interest" description="Disordered" evidence="1">
    <location>
        <begin position="1"/>
        <end position="29"/>
    </location>
</feature>